<dbReference type="STRING" id="54.SAMN02745121_00917"/>
<dbReference type="InterPro" id="IPR029069">
    <property type="entry name" value="HotDog_dom_sf"/>
</dbReference>
<proteinExistence type="predicted"/>
<gene>
    <name evidence="2" type="ORF">SAMN02745121_00917</name>
</gene>
<dbReference type="CDD" id="cd03443">
    <property type="entry name" value="PaaI_thioesterase"/>
    <property type="match status" value="1"/>
</dbReference>
<dbReference type="EMBL" id="FOMX01000003">
    <property type="protein sequence ID" value="SFD64992.1"/>
    <property type="molecule type" value="Genomic_DNA"/>
</dbReference>
<dbReference type="Proteomes" id="UP000199400">
    <property type="component" value="Unassembled WGS sequence"/>
</dbReference>
<dbReference type="GO" id="GO:0016790">
    <property type="term" value="F:thiolester hydrolase activity"/>
    <property type="evidence" value="ECO:0007669"/>
    <property type="project" value="UniProtKB-ARBA"/>
</dbReference>
<evidence type="ECO:0000259" key="1">
    <source>
        <dbReference type="Pfam" id="PF03061"/>
    </source>
</evidence>
<dbReference type="SUPFAM" id="SSF54637">
    <property type="entry name" value="Thioesterase/thiol ester dehydrase-isomerase"/>
    <property type="match status" value="1"/>
</dbReference>
<organism evidence="2 3">
    <name type="scientific">Nannocystis exedens</name>
    <dbReference type="NCBI Taxonomy" id="54"/>
    <lineage>
        <taxon>Bacteria</taxon>
        <taxon>Pseudomonadati</taxon>
        <taxon>Myxococcota</taxon>
        <taxon>Polyangia</taxon>
        <taxon>Nannocystales</taxon>
        <taxon>Nannocystaceae</taxon>
        <taxon>Nannocystis</taxon>
    </lineage>
</organism>
<evidence type="ECO:0000313" key="3">
    <source>
        <dbReference type="Proteomes" id="UP000199400"/>
    </source>
</evidence>
<keyword evidence="3" id="KW-1185">Reference proteome</keyword>
<sequence length="163" mass="17522">MSTTHPWLRQAIAEARAAGDPGRLAAAVPYAQTMGISLLLAPDGPHAGELLGVMRFGEHLIGNPVLPALHGGALCALLESTAIFQLLWESALSATPRTIGLTVEYLRSGRPVDTFARGMPTRQGRRVTNVRVEAWQDDRSRPIAVASAHFLVHSDEEPAKLES</sequence>
<evidence type="ECO:0000313" key="2">
    <source>
        <dbReference type="EMBL" id="SFD64992.1"/>
    </source>
</evidence>
<name>A0A1I1U2D8_9BACT</name>
<dbReference type="InterPro" id="IPR006683">
    <property type="entry name" value="Thioestr_dom"/>
</dbReference>
<dbReference type="Gene3D" id="3.10.129.10">
    <property type="entry name" value="Hotdog Thioesterase"/>
    <property type="match status" value="1"/>
</dbReference>
<feature type="domain" description="Thioesterase" evidence="1">
    <location>
        <begin position="69"/>
        <end position="140"/>
    </location>
</feature>
<dbReference type="RefSeq" id="WP_211302450.1">
    <property type="nucleotide sequence ID" value="NZ_FOMX01000003.1"/>
</dbReference>
<dbReference type="Pfam" id="PF03061">
    <property type="entry name" value="4HBT"/>
    <property type="match status" value="1"/>
</dbReference>
<accession>A0A1I1U2D8</accession>
<dbReference type="AlphaFoldDB" id="A0A1I1U2D8"/>
<reference evidence="3" key="1">
    <citation type="submission" date="2016-10" db="EMBL/GenBank/DDBJ databases">
        <authorList>
            <person name="Varghese N."/>
            <person name="Submissions S."/>
        </authorList>
    </citation>
    <scope>NUCLEOTIDE SEQUENCE [LARGE SCALE GENOMIC DNA]</scope>
    <source>
        <strain evidence="3">ATCC 25963</strain>
    </source>
</reference>
<protein>
    <submittedName>
        <fullName evidence="2">Acyl-coenzyme A thioesterase PaaI, contains HGG motif</fullName>
    </submittedName>
</protein>